<protein>
    <submittedName>
        <fullName evidence="2">SUMF1/EgtB/PvdO family nonheme iron enzyme</fullName>
    </submittedName>
</protein>
<dbReference type="Pfam" id="PF03781">
    <property type="entry name" value="FGE-sulfatase"/>
    <property type="match status" value="1"/>
</dbReference>
<sequence length="89" mass="10333">MPTEFEWEVASSQFHWGQVWEWTNSAYLAYPGFTKSPGALGEYNGKFMVNQMVLRGSSVATPAAHSRHTYRNFFHPNMRWQYSGLRLAK</sequence>
<evidence type="ECO:0000313" key="3">
    <source>
        <dbReference type="Proteomes" id="UP001202248"/>
    </source>
</evidence>
<evidence type="ECO:0000313" key="2">
    <source>
        <dbReference type="EMBL" id="MCH5598929.1"/>
    </source>
</evidence>
<keyword evidence="3" id="KW-1185">Reference proteome</keyword>
<dbReference type="Gene3D" id="3.90.1580.10">
    <property type="entry name" value="paralog of FGE (formylglycine-generating enzyme)"/>
    <property type="match status" value="1"/>
</dbReference>
<dbReference type="SUPFAM" id="SSF56436">
    <property type="entry name" value="C-type lectin-like"/>
    <property type="match status" value="1"/>
</dbReference>
<dbReference type="InterPro" id="IPR016187">
    <property type="entry name" value="CTDL_fold"/>
</dbReference>
<dbReference type="InterPro" id="IPR051043">
    <property type="entry name" value="Sulfatase_Mod_Factor_Kinase"/>
</dbReference>
<gene>
    <name evidence="2" type="ORF">MKP09_13935</name>
</gene>
<reference evidence="2 3" key="1">
    <citation type="submission" date="2022-02" db="EMBL/GenBank/DDBJ databases">
        <authorList>
            <person name="Min J."/>
        </authorList>
    </citation>
    <scope>NUCLEOTIDE SEQUENCE [LARGE SCALE GENOMIC DNA]</scope>
    <source>
        <strain evidence="2 3">GR10-1</strain>
    </source>
</reference>
<comment type="caution">
    <text evidence="2">The sequence shown here is derived from an EMBL/GenBank/DDBJ whole genome shotgun (WGS) entry which is preliminary data.</text>
</comment>
<dbReference type="EMBL" id="JAKWBL010000002">
    <property type="protein sequence ID" value="MCH5598929.1"/>
    <property type="molecule type" value="Genomic_DNA"/>
</dbReference>
<dbReference type="PANTHER" id="PTHR23150:SF36">
    <property type="entry name" value="HERCYNINE OXYGENASE"/>
    <property type="match status" value="1"/>
</dbReference>
<accession>A0ABS9SKL9</accession>
<name>A0ABS9SKL9_9BACT</name>
<evidence type="ECO:0000259" key="1">
    <source>
        <dbReference type="Pfam" id="PF03781"/>
    </source>
</evidence>
<dbReference type="InterPro" id="IPR005532">
    <property type="entry name" value="SUMF_dom"/>
</dbReference>
<dbReference type="PANTHER" id="PTHR23150">
    <property type="entry name" value="SULFATASE MODIFYING FACTOR 1, 2"/>
    <property type="match status" value="1"/>
</dbReference>
<dbReference type="Proteomes" id="UP001202248">
    <property type="component" value="Unassembled WGS sequence"/>
</dbReference>
<dbReference type="InterPro" id="IPR042095">
    <property type="entry name" value="SUMF_sf"/>
</dbReference>
<feature type="domain" description="Sulfatase-modifying factor enzyme-like" evidence="1">
    <location>
        <begin position="17"/>
        <end position="89"/>
    </location>
</feature>
<organism evidence="2 3">
    <name type="scientific">Niabella ginsengisoli</name>
    <dbReference type="NCBI Taxonomy" id="522298"/>
    <lineage>
        <taxon>Bacteria</taxon>
        <taxon>Pseudomonadati</taxon>
        <taxon>Bacteroidota</taxon>
        <taxon>Chitinophagia</taxon>
        <taxon>Chitinophagales</taxon>
        <taxon>Chitinophagaceae</taxon>
        <taxon>Niabella</taxon>
    </lineage>
</organism>
<proteinExistence type="predicted"/>